<proteinExistence type="predicted"/>
<dbReference type="EMBL" id="CAJNOC010003110">
    <property type="protein sequence ID" value="CAF0968196.1"/>
    <property type="molecule type" value="Genomic_DNA"/>
</dbReference>
<dbReference type="InterPro" id="IPR052160">
    <property type="entry name" value="Gypsy_RT_Integrase-like"/>
</dbReference>
<dbReference type="Proteomes" id="UP000663879">
    <property type="component" value="Unassembled WGS sequence"/>
</dbReference>
<organism evidence="2 3">
    <name type="scientific">Brachionus calyciflorus</name>
    <dbReference type="NCBI Taxonomy" id="104777"/>
    <lineage>
        <taxon>Eukaryota</taxon>
        <taxon>Metazoa</taxon>
        <taxon>Spiralia</taxon>
        <taxon>Gnathifera</taxon>
        <taxon>Rotifera</taxon>
        <taxon>Eurotatoria</taxon>
        <taxon>Monogononta</taxon>
        <taxon>Pseudotrocha</taxon>
        <taxon>Ploima</taxon>
        <taxon>Brachionidae</taxon>
        <taxon>Brachionus</taxon>
    </lineage>
</organism>
<feature type="domain" description="Integrase zinc-binding" evidence="1">
    <location>
        <begin position="2"/>
        <end position="44"/>
    </location>
</feature>
<reference evidence="2" key="1">
    <citation type="submission" date="2021-02" db="EMBL/GenBank/DDBJ databases">
        <authorList>
            <person name="Nowell W R."/>
        </authorList>
    </citation>
    <scope>NUCLEOTIDE SEQUENCE</scope>
    <source>
        <strain evidence="2">Ploen Becks lab</strain>
    </source>
</reference>
<dbReference type="GO" id="GO:0003676">
    <property type="term" value="F:nucleic acid binding"/>
    <property type="evidence" value="ECO:0007669"/>
    <property type="project" value="InterPro"/>
</dbReference>
<keyword evidence="3" id="KW-1185">Reference proteome</keyword>
<dbReference type="InterPro" id="IPR036397">
    <property type="entry name" value="RNaseH_sf"/>
</dbReference>
<dbReference type="PANTHER" id="PTHR47266">
    <property type="entry name" value="ENDONUCLEASE-RELATED"/>
    <property type="match status" value="1"/>
</dbReference>
<evidence type="ECO:0000259" key="1">
    <source>
        <dbReference type="Pfam" id="PF17921"/>
    </source>
</evidence>
<dbReference type="InterPro" id="IPR012337">
    <property type="entry name" value="RNaseH-like_sf"/>
</dbReference>
<evidence type="ECO:0000313" key="3">
    <source>
        <dbReference type="Proteomes" id="UP000663879"/>
    </source>
</evidence>
<dbReference type="Pfam" id="PF17921">
    <property type="entry name" value="Integrase_H2C2"/>
    <property type="match status" value="1"/>
</dbReference>
<protein>
    <recommendedName>
        <fullName evidence="1">Integrase zinc-binding domain-containing protein</fullName>
    </recommendedName>
</protein>
<dbReference type="Gene3D" id="1.10.340.70">
    <property type="match status" value="1"/>
</dbReference>
<name>A0A814EAB6_9BILA</name>
<gene>
    <name evidence="2" type="ORF">OXX778_LOCUS14777</name>
</gene>
<comment type="caution">
    <text evidence="2">The sequence shown here is derived from an EMBL/GenBank/DDBJ whole genome shotgun (WGS) entry which is preliminary data.</text>
</comment>
<dbReference type="InterPro" id="IPR041588">
    <property type="entry name" value="Integrase_H2C2"/>
</dbReference>
<dbReference type="Gene3D" id="3.30.420.10">
    <property type="entry name" value="Ribonuclease H-like superfamily/Ribonuclease H"/>
    <property type="match status" value="1"/>
</dbReference>
<sequence length="410" mass="47648">MHDSEFGGNFVMFAKIESKYYWPSQHKHIAEYIENCLKYQESKTSCLMSKAPLQPIITIKTIPVELLDVHKLRTTPYHPQSDWQTERFNRTLISMLSTFVNENHDDWDLFLNKLASAYRTAVHRATGYTRSYIGIDSWELISEFPDFFNQVENLEQNFNNNRVGNFNDNFTSNTQNGGNLDHFITQTKSDHNNKFNSTMTTYKIGFSQNMSNFRAAFDEIKLDFENLTNEFSSRIGPHDKIRIVLYHDSLERPISIPFLKKSDMTPQVLIDSFERVAQSHKEVQLNENNNLTAHVIISRLPSGSGRKIVNLKKKQSAYTKKKDRIRVTSDTTNERFCENQPYVIPVFNNDNLCALRAIIIGKAYADNHPLKKEFAKPFSRILQPQVTRIVKELYLRNAPCGIEEIKRIET</sequence>
<dbReference type="AlphaFoldDB" id="A0A814EAB6"/>
<dbReference type="OrthoDB" id="6771881at2759"/>
<dbReference type="SUPFAM" id="SSF53098">
    <property type="entry name" value="Ribonuclease H-like"/>
    <property type="match status" value="1"/>
</dbReference>
<evidence type="ECO:0000313" key="2">
    <source>
        <dbReference type="EMBL" id="CAF0968196.1"/>
    </source>
</evidence>
<accession>A0A814EAB6</accession>